<reference evidence="2 3" key="1">
    <citation type="submission" date="2021-06" db="EMBL/GenBank/DDBJ databases">
        <title>Caerostris extrusa draft genome.</title>
        <authorList>
            <person name="Kono N."/>
            <person name="Arakawa K."/>
        </authorList>
    </citation>
    <scope>NUCLEOTIDE SEQUENCE [LARGE SCALE GENOMIC DNA]</scope>
</reference>
<proteinExistence type="predicted"/>
<evidence type="ECO:0000256" key="1">
    <source>
        <dbReference type="SAM" id="MobiDB-lite"/>
    </source>
</evidence>
<evidence type="ECO:0000313" key="3">
    <source>
        <dbReference type="Proteomes" id="UP001054945"/>
    </source>
</evidence>
<comment type="caution">
    <text evidence="2">The sequence shown here is derived from an EMBL/GenBank/DDBJ whole genome shotgun (WGS) entry which is preliminary data.</text>
</comment>
<accession>A0AAV4XSZ3</accession>
<name>A0AAV4XSZ3_CAEEX</name>
<dbReference type="Proteomes" id="UP001054945">
    <property type="component" value="Unassembled WGS sequence"/>
</dbReference>
<sequence>MERKNRSFSRFGEGGRRKGIGVPEGREGKEGGVEMSCRVYVSLGGSEGPFGKGELFHRALSLRVAR</sequence>
<keyword evidence="3" id="KW-1185">Reference proteome</keyword>
<organism evidence="2 3">
    <name type="scientific">Caerostris extrusa</name>
    <name type="common">Bark spider</name>
    <name type="synonym">Caerostris bankana</name>
    <dbReference type="NCBI Taxonomy" id="172846"/>
    <lineage>
        <taxon>Eukaryota</taxon>
        <taxon>Metazoa</taxon>
        <taxon>Ecdysozoa</taxon>
        <taxon>Arthropoda</taxon>
        <taxon>Chelicerata</taxon>
        <taxon>Arachnida</taxon>
        <taxon>Araneae</taxon>
        <taxon>Araneomorphae</taxon>
        <taxon>Entelegynae</taxon>
        <taxon>Araneoidea</taxon>
        <taxon>Araneidae</taxon>
        <taxon>Caerostris</taxon>
    </lineage>
</organism>
<gene>
    <name evidence="2" type="ORF">CEXT_627731</name>
</gene>
<feature type="region of interest" description="Disordered" evidence="1">
    <location>
        <begin position="1"/>
        <end position="30"/>
    </location>
</feature>
<dbReference type="EMBL" id="BPLR01018275">
    <property type="protein sequence ID" value="GIY98271.1"/>
    <property type="molecule type" value="Genomic_DNA"/>
</dbReference>
<dbReference type="AlphaFoldDB" id="A0AAV4XSZ3"/>
<evidence type="ECO:0000313" key="2">
    <source>
        <dbReference type="EMBL" id="GIY98271.1"/>
    </source>
</evidence>
<protein>
    <submittedName>
        <fullName evidence="2">Uncharacterized protein</fullName>
    </submittedName>
</protein>